<comment type="catalytic activity">
    <reaction evidence="2">
        <text>a 3'-end 2',3'-cyclophospho-ribonucleotide-RNA + H2O = a 3'-end 2'-phospho-ribonucleotide-RNA + H(+)</text>
        <dbReference type="Rhea" id="RHEA:11828"/>
        <dbReference type="Rhea" id="RHEA-COMP:10464"/>
        <dbReference type="Rhea" id="RHEA-COMP:17353"/>
        <dbReference type="ChEBI" id="CHEBI:15377"/>
        <dbReference type="ChEBI" id="CHEBI:15378"/>
        <dbReference type="ChEBI" id="CHEBI:83064"/>
        <dbReference type="ChEBI" id="CHEBI:173113"/>
        <dbReference type="EC" id="3.1.4.58"/>
    </reaction>
</comment>
<dbReference type="Gene3D" id="3.90.1140.10">
    <property type="entry name" value="Cyclic phosphodiesterase"/>
    <property type="match status" value="1"/>
</dbReference>
<evidence type="ECO:0000256" key="2">
    <source>
        <dbReference type="HAMAP-Rule" id="MF_01940"/>
    </source>
</evidence>
<comment type="function">
    <text evidence="2">Hydrolyzes RNA 2',3'-cyclic phosphodiester to an RNA 2'-phosphomonoester.</text>
</comment>
<comment type="caution">
    <text evidence="2">Lacks conserved residue(s) required for the propagation of feature annotation.</text>
</comment>
<dbReference type="RefSeq" id="WP_143160937.1">
    <property type="nucleotide sequence ID" value="NZ_FQXE01000004.1"/>
</dbReference>
<protein>
    <recommendedName>
        <fullName evidence="2">RNA 2',3'-cyclic phosphodiesterase</fullName>
        <shortName evidence="2">RNA 2',3'-CPDase</shortName>
        <ecNumber evidence="2">3.1.4.58</ecNumber>
    </recommendedName>
</protein>
<dbReference type="InterPro" id="IPR004175">
    <property type="entry name" value="RNA_CPDase"/>
</dbReference>
<organism evidence="4 5">
    <name type="scientific">Pollutimonas bauzanensis</name>
    <dbReference type="NCBI Taxonomy" id="658167"/>
    <lineage>
        <taxon>Bacteria</taxon>
        <taxon>Pseudomonadati</taxon>
        <taxon>Pseudomonadota</taxon>
        <taxon>Betaproteobacteria</taxon>
        <taxon>Burkholderiales</taxon>
        <taxon>Alcaligenaceae</taxon>
        <taxon>Pollutimonas</taxon>
    </lineage>
</organism>
<dbReference type="NCBIfam" id="TIGR02258">
    <property type="entry name" value="2_5_ligase"/>
    <property type="match status" value="1"/>
</dbReference>
<feature type="short sequence motif" description="HXTX 1" evidence="2">
    <location>
        <begin position="59"/>
        <end position="62"/>
    </location>
</feature>
<evidence type="ECO:0000313" key="4">
    <source>
        <dbReference type="EMBL" id="SHH70337.1"/>
    </source>
</evidence>
<dbReference type="GO" id="GO:0004113">
    <property type="term" value="F:2',3'-cyclic-nucleotide 3'-phosphodiesterase activity"/>
    <property type="evidence" value="ECO:0007669"/>
    <property type="project" value="InterPro"/>
</dbReference>
<dbReference type="Proteomes" id="UP000184226">
    <property type="component" value="Unassembled WGS sequence"/>
</dbReference>
<feature type="active site" description="Proton acceptor" evidence="2">
    <location>
        <position position="145"/>
    </location>
</feature>
<keyword evidence="4" id="KW-0436">Ligase</keyword>
<proteinExistence type="inferred from homology"/>
<dbReference type="OrthoDB" id="7061261at2"/>
<comment type="similarity">
    <text evidence="2">Belongs to the 2H phosphoesterase superfamily. ThpR family.</text>
</comment>
<feature type="domain" description="Phosphoesterase HXTX" evidence="3">
    <location>
        <begin position="28"/>
        <end position="105"/>
    </location>
</feature>
<reference evidence="4 5" key="1">
    <citation type="submission" date="2016-11" db="EMBL/GenBank/DDBJ databases">
        <authorList>
            <person name="Jaros S."/>
            <person name="Januszkiewicz K."/>
            <person name="Wedrychowicz H."/>
        </authorList>
    </citation>
    <scope>NUCLEOTIDE SEQUENCE [LARGE SCALE GENOMIC DNA]</scope>
    <source>
        <strain evidence="4 5">CGMCC 1.10190</strain>
    </source>
</reference>
<dbReference type="SUPFAM" id="SSF55144">
    <property type="entry name" value="LigT-like"/>
    <property type="match status" value="1"/>
</dbReference>
<dbReference type="AlphaFoldDB" id="A0A1M5V501"/>
<dbReference type="STRING" id="658167.SAMN04488135_104242"/>
<keyword evidence="1 2" id="KW-0378">Hydrolase</keyword>
<dbReference type="InterPro" id="IPR009097">
    <property type="entry name" value="Cyclic_Pdiesterase"/>
</dbReference>
<accession>A0A1M5V501</accession>
<dbReference type="EC" id="3.1.4.58" evidence="2"/>
<evidence type="ECO:0000256" key="1">
    <source>
        <dbReference type="ARBA" id="ARBA00022801"/>
    </source>
</evidence>
<sequence>MNGLDTRNSALEDPAAIEGPQRLFFALWPSAETAAEISAWAHAAHALCGGRVLRPETLHMTLAFLGNTPAARARELIHAAPAWTLPTGRLELRHFGRFAGPRIVWAGPSAHDGDRIPWLDEAYGRLWSYLSALGWQRPPSVFRPHVSLLRKAGDADLGALRPPPIAWTPARCVLAASRPSEEGSYYQVLAAVSLENSSLRP</sequence>
<evidence type="ECO:0000259" key="3">
    <source>
        <dbReference type="Pfam" id="PF02834"/>
    </source>
</evidence>
<dbReference type="GO" id="GO:0008664">
    <property type="term" value="F:RNA 2',3'-cyclic 3'-phosphodiesterase activity"/>
    <property type="evidence" value="ECO:0007669"/>
    <property type="project" value="UniProtKB-EC"/>
</dbReference>
<dbReference type="PANTHER" id="PTHR35561">
    <property type="entry name" value="RNA 2',3'-CYCLIC PHOSPHODIESTERASE"/>
    <property type="match status" value="1"/>
</dbReference>
<name>A0A1M5V501_9BURK</name>
<dbReference type="HAMAP" id="MF_01940">
    <property type="entry name" value="RNA_CPDase"/>
    <property type="match status" value="1"/>
</dbReference>
<keyword evidence="5" id="KW-1185">Reference proteome</keyword>
<dbReference type="InterPro" id="IPR014051">
    <property type="entry name" value="Phosphoesterase_HXTX"/>
</dbReference>
<dbReference type="PANTHER" id="PTHR35561:SF1">
    <property type="entry name" value="RNA 2',3'-CYCLIC PHOSPHODIESTERASE"/>
    <property type="match status" value="1"/>
</dbReference>
<evidence type="ECO:0000313" key="5">
    <source>
        <dbReference type="Proteomes" id="UP000184226"/>
    </source>
</evidence>
<dbReference type="EMBL" id="FQXE01000004">
    <property type="protein sequence ID" value="SHH70337.1"/>
    <property type="molecule type" value="Genomic_DNA"/>
</dbReference>
<gene>
    <name evidence="4" type="ORF">SAMN04488135_104242</name>
</gene>
<feature type="active site" description="Proton donor" evidence="2">
    <location>
        <position position="59"/>
    </location>
</feature>
<dbReference type="GO" id="GO:0016874">
    <property type="term" value="F:ligase activity"/>
    <property type="evidence" value="ECO:0007669"/>
    <property type="project" value="UniProtKB-KW"/>
</dbReference>
<dbReference type="Pfam" id="PF02834">
    <property type="entry name" value="LigT_PEase"/>
    <property type="match status" value="1"/>
</dbReference>